<dbReference type="EMBL" id="QWKH01000025">
    <property type="protein sequence ID" value="NBI34393.1"/>
    <property type="molecule type" value="Genomic_DNA"/>
</dbReference>
<evidence type="ECO:0000256" key="1">
    <source>
        <dbReference type="ARBA" id="ARBA00005854"/>
    </source>
</evidence>
<dbReference type="GO" id="GO:0016616">
    <property type="term" value="F:oxidoreductase activity, acting on the CH-OH group of donors, NAD or NADP as acceptor"/>
    <property type="evidence" value="ECO:0007669"/>
    <property type="project" value="InterPro"/>
</dbReference>
<dbReference type="AlphaFoldDB" id="A0A7C9KAZ1"/>
<evidence type="ECO:0000259" key="6">
    <source>
        <dbReference type="Pfam" id="PF02826"/>
    </source>
</evidence>
<dbReference type="InterPro" id="IPR006139">
    <property type="entry name" value="D-isomer_2_OHA_DH_cat_dom"/>
</dbReference>
<protein>
    <submittedName>
        <fullName evidence="7">Hydroxyacid dehydrogenase</fullName>
    </submittedName>
</protein>
<evidence type="ECO:0000313" key="7">
    <source>
        <dbReference type="EMBL" id="NBI34393.1"/>
    </source>
</evidence>
<evidence type="ECO:0000256" key="3">
    <source>
        <dbReference type="ARBA" id="ARBA00023027"/>
    </source>
</evidence>
<dbReference type="PANTHER" id="PTHR43761:SF1">
    <property type="entry name" value="D-ISOMER SPECIFIC 2-HYDROXYACID DEHYDROGENASE CATALYTIC DOMAIN-CONTAINING PROTEIN-RELATED"/>
    <property type="match status" value="1"/>
</dbReference>
<dbReference type="InterPro" id="IPR036291">
    <property type="entry name" value="NAD(P)-bd_dom_sf"/>
</dbReference>
<feature type="domain" description="D-isomer specific 2-hydroxyacid dehydrogenase catalytic" evidence="5">
    <location>
        <begin position="27"/>
        <end position="311"/>
    </location>
</feature>
<evidence type="ECO:0000256" key="4">
    <source>
        <dbReference type="RuleBase" id="RU003719"/>
    </source>
</evidence>
<evidence type="ECO:0000259" key="5">
    <source>
        <dbReference type="Pfam" id="PF00389"/>
    </source>
</evidence>
<dbReference type="SUPFAM" id="SSF52283">
    <property type="entry name" value="Formate/glycerate dehydrogenase catalytic domain-like"/>
    <property type="match status" value="1"/>
</dbReference>
<dbReference type="Pfam" id="PF02826">
    <property type="entry name" value="2-Hacid_dh_C"/>
    <property type="match status" value="1"/>
</dbReference>
<sequence length="314" mass="32942">MDIVLLESLGVSDAVIEGHAQKLAAMGHSLAVCERSADPTVQARQIGSAEAVILANMPLAAEAVAAAPNLRFIDVAFTGVDHIPLDVCRERSIAVSNASGYATQAVAELTIGFMIDLLRSVDAAQVRCREGATKAGLPANLLAGKTVGIVGAGVIGKHVAQLAKAFGCRTLAHNRRAVDDPAIDESVSLDELLQRSDIVTLHCPLTADTKGLIGAEQLALMKPTALLINTARGPVVDADALAEALREGRIAGAACDVFDQEPPLPADCPLLHCPNILVTPHIGFYTAESMEERAEIVFDNLYAWLGGHQQNAVL</sequence>
<dbReference type="Gene3D" id="3.40.50.720">
    <property type="entry name" value="NAD(P)-binding Rossmann-like Domain"/>
    <property type="match status" value="2"/>
</dbReference>
<comment type="caution">
    <text evidence="7">The sequence shown here is derived from an EMBL/GenBank/DDBJ whole genome shotgun (WGS) entry which is preliminary data.</text>
</comment>
<accession>A0A7C9KAZ1</accession>
<dbReference type="SUPFAM" id="SSF51735">
    <property type="entry name" value="NAD(P)-binding Rossmann-fold domains"/>
    <property type="match status" value="1"/>
</dbReference>
<gene>
    <name evidence="7" type="ORF">D1639_04975</name>
</gene>
<organism evidence="7">
    <name type="scientific">Muribaculaceae bacterium Z82</name>
    <dbReference type="NCBI Taxonomy" id="2304548"/>
    <lineage>
        <taxon>Bacteria</taxon>
        <taxon>Pseudomonadati</taxon>
        <taxon>Bacteroidota</taxon>
        <taxon>Bacteroidia</taxon>
        <taxon>Bacteroidales</taxon>
        <taxon>Muribaculaceae</taxon>
    </lineage>
</organism>
<dbReference type="GO" id="GO:0051287">
    <property type="term" value="F:NAD binding"/>
    <property type="evidence" value="ECO:0007669"/>
    <property type="project" value="InterPro"/>
</dbReference>
<dbReference type="Pfam" id="PF00389">
    <property type="entry name" value="2-Hacid_dh"/>
    <property type="match status" value="1"/>
</dbReference>
<keyword evidence="3" id="KW-0520">NAD</keyword>
<proteinExistence type="inferred from homology"/>
<evidence type="ECO:0000256" key="2">
    <source>
        <dbReference type="ARBA" id="ARBA00023002"/>
    </source>
</evidence>
<dbReference type="PANTHER" id="PTHR43761">
    <property type="entry name" value="D-ISOMER SPECIFIC 2-HYDROXYACID DEHYDROGENASE FAMILY PROTEIN (AFU_ORTHOLOGUE AFUA_1G13630)"/>
    <property type="match status" value="1"/>
</dbReference>
<dbReference type="InterPro" id="IPR050418">
    <property type="entry name" value="D-iso_2-hydroxyacid_DH_PdxB"/>
</dbReference>
<feature type="domain" description="D-isomer specific 2-hydroxyacid dehydrogenase NAD-binding" evidence="6">
    <location>
        <begin position="111"/>
        <end position="283"/>
    </location>
</feature>
<name>A0A7C9KAZ1_9BACT</name>
<dbReference type="PROSITE" id="PS00670">
    <property type="entry name" value="D_2_HYDROXYACID_DH_2"/>
    <property type="match status" value="1"/>
</dbReference>
<dbReference type="PROSITE" id="PS00671">
    <property type="entry name" value="D_2_HYDROXYACID_DH_3"/>
    <property type="match status" value="1"/>
</dbReference>
<comment type="similarity">
    <text evidence="1 4">Belongs to the D-isomer specific 2-hydroxyacid dehydrogenase family.</text>
</comment>
<keyword evidence="2 4" id="KW-0560">Oxidoreductase</keyword>
<dbReference type="InterPro" id="IPR006140">
    <property type="entry name" value="D-isomer_DH_NAD-bd"/>
</dbReference>
<reference evidence="7" key="1">
    <citation type="submission" date="2018-08" db="EMBL/GenBank/DDBJ databases">
        <title>Murine metabolic-syndrome-specific gut microbial biobank.</title>
        <authorList>
            <person name="Liu C."/>
        </authorList>
    </citation>
    <scope>NUCLEOTIDE SEQUENCE [LARGE SCALE GENOMIC DNA]</scope>
    <source>
        <strain evidence="7">Z82</strain>
    </source>
</reference>
<dbReference type="FunFam" id="3.40.50.720:FF:000203">
    <property type="entry name" value="D-3-phosphoglycerate dehydrogenase (SerA)"/>
    <property type="match status" value="1"/>
</dbReference>
<dbReference type="InterPro" id="IPR029753">
    <property type="entry name" value="D-isomer_DH_CS"/>
</dbReference>